<keyword evidence="7" id="KW-0030">Aminoacyl-tRNA synthetase</keyword>
<dbReference type="SUPFAM" id="SSF55681">
    <property type="entry name" value="Class II aaRS and biotin synthetases"/>
    <property type="match status" value="1"/>
</dbReference>
<keyword evidence="4" id="KW-0547">Nucleotide-binding</keyword>
<dbReference type="GO" id="GO:0005739">
    <property type="term" value="C:mitochondrion"/>
    <property type="evidence" value="ECO:0007669"/>
    <property type="project" value="TreeGrafter"/>
</dbReference>
<dbReference type="AlphaFoldDB" id="A0A1E3QSI9"/>
<dbReference type="STRING" id="984486.A0A1E3QSI9"/>
<accession>A0A1E3QSI9</accession>
<comment type="similarity">
    <text evidence="1">Belongs to the class-II aminoacyl-tRNA synthetase family.</text>
</comment>
<evidence type="ECO:0000256" key="3">
    <source>
        <dbReference type="ARBA" id="ARBA00022598"/>
    </source>
</evidence>
<dbReference type="Proteomes" id="UP000094336">
    <property type="component" value="Unassembled WGS sequence"/>
</dbReference>
<dbReference type="InterPro" id="IPR006195">
    <property type="entry name" value="aa-tRNA-synth_II"/>
</dbReference>
<dbReference type="GO" id="GO:0004827">
    <property type="term" value="F:proline-tRNA ligase activity"/>
    <property type="evidence" value="ECO:0007669"/>
    <property type="project" value="UniProtKB-EC"/>
</dbReference>
<proteinExistence type="inferred from homology"/>
<dbReference type="OrthoDB" id="10267474at2759"/>
<evidence type="ECO:0000256" key="1">
    <source>
        <dbReference type="ARBA" id="ARBA00008226"/>
    </source>
</evidence>
<evidence type="ECO:0000313" key="11">
    <source>
        <dbReference type="EMBL" id="ODQ80608.1"/>
    </source>
</evidence>
<sequence length="571" mass="64545">MLARLLKKPFVRAYATNNQLFLSKDVSKDIPTHELFQKLGFTKQPSSGLVHWLPLGLRILRNVENIIHTEMRRVDAEEVALSSLSAAALWKTTGRWDNRELFKLQDAKGADYCLAPTCEEEITDIVKAHVGSYKDLPLIMYQVARKYRDEKRPRAGLLRGREFLMKDAYSFDVSETHALVTYDKVYGAYKAIFRTLKIPFAIAEADTGDIGGSLSHEWHYVHHSGEDSLFTCSSCGSTSNIEKTLALPEVDSVPVDTAEVRYFLNESKDTLVALYYPVGRTLVPLFLKEEIPDLNTKSTLTDEETLAKFMEGEEIIGKSIIRVMDARLHDRTILPDFPVPFQRGSFTTLTGLPLVEAREGEVCYKCEEGRLERQKAIEVGHTFFLGTRYSAPLNATFTNEFGKPELMSMGCYGIGVSRIIAAIAEVTRDMEGFVWPATIAPFQVTIIEGPGKNYQQTVAMMDGVAQSLKEGGITVNRDFRPLERFGLGKKIRDSNLIGVPLVVIAGKALPRLEIEVRGKRWEQKETYLWQELRARKQEAWQWEVSEVKGREKHIVHVDGFVEVVQALLKDM</sequence>
<evidence type="ECO:0000259" key="10">
    <source>
        <dbReference type="PROSITE" id="PS50862"/>
    </source>
</evidence>
<dbReference type="InterPro" id="IPR045864">
    <property type="entry name" value="aa-tRNA-synth_II/BPL/LPL"/>
</dbReference>
<gene>
    <name evidence="11" type="ORF">BABINDRAFT_12744</name>
</gene>
<keyword evidence="3" id="KW-0436">Ligase</keyword>
<comment type="catalytic activity">
    <reaction evidence="9">
        <text>tRNA(Pro) + L-proline + ATP = L-prolyl-tRNA(Pro) + AMP + diphosphate</text>
        <dbReference type="Rhea" id="RHEA:14305"/>
        <dbReference type="Rhea" id="RHEA-COMP:9700"/>
        <dbReference type="Rhea" id="RHEA-COMP:9702"/>
        <dbReference type="ChEBI" id="CHEBI:30616"/>
        <dbReference type="ChEBI" id="CHEBI:33019"/>
        <dbReference type="ChEBI" id="CHEBI:60039"/>
        <dbReference type="ChEBI" id="CHEBI:78442"/>
        <dbReference type="ChEBI" id="CHEBI:78532"/>
        <dbReference type="ChEBI" id="CHEBI:456215"/>
        <dbReference type="EC" id="6.1.1.15"/>
    </reaction>
</comment>
<dbReference type="RefSeq" id="XP_018985936.1">
    <property type="nucleotide sequence ID" value="XM_019127002.1"/>
</dbReference>
<dbReference type="EC" id="6.1.1.15" evidence="2"/>
<evidence type="ECO:0000256" key="8">
    <source>
        <dbReference type="ARBA" id="ARBA00029731"/>
    </source>
</evidence>
<organism evidence="11 12">
    <name type="scientific">Babjeviella inositovora NRRL Y-12698</name>
    <dbReference type="NCBI Taxonomy" id="984486"/>
    <lineage>
        <taxon>Eukaryota</taxon>
        <taxon>Fungi</taxon>
        <taxon>Dikarya</taxon>
        <taxon>Ascomycota</taxon>
        <taxon>Saccharomycotina</taxon>
        <taxon>Pichiomycetes</taxon>
        <taxon>Serinales incertae sedis</taxon>
        <taxon>Babjeviella</taxon>
    </lineage>
</organism>
<name>A0A1E3QSI9_9ASCO</name>
<dbReference type="InterPro" id="IPR050062">
    <property type="entry name" value="Pro-tRNA_synthetase"/>
</dbReference>
<keyword evidence="12" id="KW-1185">Reference proteome</keyword>
<evidence type="ECO:0000256" key="5">
    <source>
        <dbReference type="ARBA" id="ARBA00022840"/>
    </source>
</evidence>
<dbReference type="InterPro" id="IPR002314">
    <property type="entry name" value="aa-tRNA-synt_IIb"/>
</dbReference>
<dbReference type="PANTHER" id="PTHR42753:SF2">
    <property type="entry name" value="PROLINE--TRNA LIGASE"/>
    <property type="match status" value="1"/>
</dbReference>
<evidence type="ECO:0000256" key="9">
    <source>
        <dbReference type="ARBA" id="ARBA00047671"/>
    </source>
</evidence>
<reference evidence="12" key="1">
    <citation type="submission" date="2016-05" db="EMBL/GenBank/DDBJ databases">
        <title>Comparative genomics of biotechnologically important yeasts.</title>
        <authorList>
            <consortium name="DOE Joint Genome Institute"/>
            <person name="Riley R."/>
            <person name="Haridas S."/>
            <person name="Wolfe K.H."/>
            <person name="Lopes M.R."/>
            <person name="Hittinger C.T."/>
            <person name="Goker M."/>
            <person name="Salamov A."/>
            <person name="Wisecaver J."/>
            <person name="Long T.M."/>
            <person name="Aerts A.L."/>
            <person name="Barry K."/>
            <person name="Choi C."/>
            <person name="Clum A."/>
            <person name="Coughlan A.Y."/>
            <person name="Deshpande S."/>
            <person name="Douglass A.P."/>
            <person name="Hanson S.J."/>
            <person name="Klenk H.-P."/>
            <person name="Labutti K."/>
            <person name="Lapidus A."/>
            <person name="Lindquist E."/>
            <person name="Lipzen A."/>
            <person name="Meier-Kolthoff J.P."/>
            <person name="Ohm R.A."/>
            <person name="Otillar R.P."/>
            <person name="Pangilinan J."/>
            <person name="Peng Y."/>
            <person name="Rokas A."/>
            <person name="Rosa C.A."/>
            <person name="Scheuner C."/>
            <person name="Sibirny A.A."/>
            <person name="Slot J.C."/>
            <person name="Stielow J.B."/>
            <person name="Sun H."/>
            <person name="Kurtzman C.P."/>
            <person name="Blackwell M."/>
            <person name="Grigoriev I.V."/>
            <person name="Jeffries T.W."/>
        </authorList>
    </citation>
    <scope>NUCLEOTIDE SEQUENCE [LARGE SCALE GENOMIC DNA]</scope>
    <source>
        <strain evidence="12">NRRL Y-12698</strain>
    </source>
</reference>
<keyword evidence="6" id="KW-0648">Protein biosynthesis</keyword>
<evidence type="ECO:0000256" key="4">
    <source>
        <dbReference type="ARBA" id="ARBA00022741"/>
    </source>
</evidence>
<dbReference type="PRINTS" id="PR01046">
    <property type="entry name" value="TRNASYNTHPRO"/>
</dbReference>
<dbReference type="Pfam" id="PF00587">
    <property type="entry name" value="tRNA-synt_2b"/>
    <property type="match status" value="1"/>
</dbReference>
<evidence type="ECO:0000256" key="6">
    <source>
        <dbReference type="ARBA" id="ARBA00022917"/>
    </source>
</evidence>
<dbReference type="InterPro" id="IPR036621">
    <property type="entry name" value="Anticodon-bd_dom_sf"/>
</dbReference>
<dbReference type="PANTHER" id="PTHR42753">
    <property type="entry name" value="MITOCHONDRIAL RIBOSOME PROTEIN L39/PROLYL-TRNA LIGASE FAMILY MEMBER"/>
    <property type="match status" value="1"/>
</dbReference>
<dbReference type="Gene3D" id="3.30.930.10">
    <property type="entry name" value="Bira Bifunctional Protein, Domain 2"/>
    <property type="match status" value="2"/>
</dbReference>
<dbReference type="Gene3D" id="3.40.50.800">
    <property type="entry name" value="Anticodon-binding domain"/>
    <property type="match status" value="1"/>
</dbReference>
<dbReference type="EMBL" id="KV454429">
    <property type="protein sequence ID" value="ODQ80608.1"/>
    <property type="molecule type" value="Genomic_DNA"/>
</dbReference>
<dbReference type="GO" id="GO:0005524">
    <property type="term" value="F:ATP binding"/>
    <property type="evidence" value="ECO:0007669"/>
    <property type="project" value="UniProtKB-KW"/>
</dbReference>
<protein>
    <recommendedName>
        <fullName evidence="2">proline--tRNA ligase</fullName>
        <ecNumber evidence="2">6.1.1.15</ecNumber>
    </recommendedName>
    <alternativeName>
        <fullName evidence="8">Prolyl-tRNA synthetase</fullName>
    </alternativeName>
</protein>
<dbReference type="InterPro" id="IPR002316">
    <property type="entry name" value="Pro-tRNA-ligase_IIa"/>
</dbReference>
<evidence type="ECO:0000313" key="12">
    <source>
        <dbReference type="Proteomes" id="UP000094336"/>
    </source>
</evidence>
<dbReference type="GeneID" id="30144856"/>
<evidence type="ECO:0000256" key="2">
    <source>
        <dbReference type="ARBA" id="ARBA00012831"/>
    </source>
</evidence>
<evidence type="ECO:0000256" key="7">
    <source>
        <dbReference type="ARBA" id="ARBA00023146"/>
    </source>
</evidence>
<dbReference type="CDD" id="cd00779">
    <property type="entry name" value="ProRS_core_prok"/>
    <property type="match status" value="1"/>
</dbReference>
<dbReference type="GO" id="GO:0006433">
    <property type="term" value="P:prolyl-tRNA aminoacylation"/>
    <property type="evidence" value="ECO:0007669"/>
    <property type="project" value="InterPro"/>
</dbReference>
<dbReference type="PROSITE" id="PS50862">
    <property type="entry name" value="AA_TRNA_LIGASE_II"/>
    <property type="match status" value="1"/>
</dbReference>
<feature type="domain" description="Aminoacyl-transfer RNA synthetases class-II family profile" evidence="10">
    <location>
        <begin position="56"/>
        <end position="436"/>
    </location>
</feature>
<dbReference type="InterPro" id="IPR033730">
    <property type="entry name" value="ProRS_core_prok"/>
</dbReference>
<dbReference type="SUPFAM" id="SSF52954">
    <property type="entry name" value="Class II aaRS ABD-related"/>
    <property type="match status" value="1"/>
</dbReference>
<keyword evidence="5" id="KW-0067">ATP-binding</keyword>